<keyword evidence="4" id="KW-0444">Lipid biosynthesis</keyword>
<keyword evidence="6 7" id="KW-0408">Iron</keyword>
<dbReference type="GO" id="GO:0005506">
    <property type="term" value="F:iron ion binding"/>
    <property type="evidence" value="ECO:0007669"/>
    <property type="project" value="InterPro"/>
</dbReference>
<keyword evidence="8" id="KW-1133">Transmembrane helix</keyword>
<dbReference type="PRINTS" id="PR00465">
    <property type="entry name" value="EP450IV"/>
</dbReference>
<keyword evidence="4" id="KW-0443">Lipid metabolism</keyword>
<evidence type="ECO:0000256" key="1">
    <source>
        <dbReference type="ARBA" id="ARBA00001971"/>
    </source>
</evidence>
<dbReference type="Gene3D" id="1.10.630.10">
    <property type="entry name" value="Cytochrome P450"/>
    <property type="match status" value="1"/>
</dbReference>
<evidence type="ECO:0000256" key="4">
    <source>
        <dbReference type="ARBA" id="ARBA00022516"/>
    </source>
</evidence>
<proteinExistence type="inferred from homology"/>
<keyword evidence="10" id="KW-1185">Reference proteome</keyword>
<dbReference type="InterPro" id="IPR001128">
    <property type="entry name" value="Cyt_P450"/>
</dbReference>
<dbReference type="EMBL" id="MU003817">
    <property type="protein sequence ID" value="KAF2719017.1"/>
    <property type="molecule type" value="Genomic_DNA"/>
</dbReference>
<dbReference type="AlphaFoldDB" id="A0A9P4Q6Q0"/>
<comment type="caution">
    <text evidence="9">The sequence shown here is derived from an EMBL/GenBank/DDBJ whole genome shotgun (WGS) entry which is preliminary data.</text>
</comment>
<organism evidence="9 10">
    <name type="scientific">Polychaeton citri CBS 116435</name>
    <dbReference type="NCBI Taxonomy" id="1314669"/>
    <lineage>
        <taxon>Eukaryota</taxon>
        <taxon>Fungi</taxon>
        <taxon>Dikarya</taxon>
        <taxon>Ascomycota</taxon>
        <taxon>Pezizomycotina</taxon>
        <taxon>Dothideomycetes</taxon>
        <taxon>Dothideomycetidae</taxon>
        <taxon>Capnodiales</taxon>
        <taxon>Capnodiaceae</taxon>
        <taxon>Polychaeton</taxon>
    </lineage>
</organism>
<protein>
    <submittedName>
        <fullName evidence="9">Cytochrome P450</fullName>
    </submittedName>
</protein>
<comment type="similarity">
    <text evidence="3">Belongs to the cytochrome P450 family.</text>
</comment>
<dbReference type="InterPro" id="IPR002403">
    <property type="entry name" value="Cyt_P450_E_grp-IV"/>
</dbReference>
<feature type="transmembrane region" description="Helical" evidence="8">
    <location>
        <begin position="7"/>
        <end position="26"/>
    </location>
</feature>
<evidence type="ECO:0000256" key="2">
    <source>
        <dbReference type="ARBA" id="ARBA00004389"/>
    </source>
</evidence>
<dbReference type="Pfam" id="PF00067">
    <property type="entry name" value="p450"/>
    <property type="match status" value="1"/>
</dbReference>
<dbReference type="GO" id="GO:0005789">
    <property type="term" value="C:endoplasmic reticulum membrane"/>
    <property type="evidence" value="ECO:0007669"/>
    <property type="project" value="UniProtKB-SubCell"/>
</dbReference>
<sequence>MATVFDLNVVYMLASATSLIVLLYKWVFAPKKQRTLPVWAPIEIALTSLIVSKGGLAQRIYTYVRRYDGSLFGLTWKHQVLVNLPSVDRLMSQSYHTLNAEPMQYTIFTRVFGGVDSAQLKTKLEKSWKDLLRPIEEMFLNDTASTVAIERGNAFEKAASLVTFSTDASQMKRWELSAGVKVITPDVPEISGAVEVNLQSLTRDFGACVAIPLLYGQDFMDRYSKLLDDFWRFDNEVFPLLMIGIPTWAPFKMMKEGVTARSRLLKEISGLYRRIDQYQRGEPVDFGADLSDISKVALERNKAYDRQGWTFEERGGGDLAILWGQNANTQPILFWLVTYIYSTPGLLGRLREETAPYITLSRNKPLEVESTDLPGLFSKCPLLKACIFETYRMANEATSIRYVARPVTIDDGTYKHEMRPGMFVSAPHSVIQRDPSVYPDPDQFIPDRFLATDAESGKTVARYGRLRPWGTGSAMCKGRTFAEKEIITLGTAIISLWDIGPADGAWKLPTMIPGTGVKKPIKDIRVVVSRRMLN</sequence>
<dbReference type="GO" id="GO:0016705">
    <property type="term" value="F:oxidoreductase activity, acting on paired donors, with incorporation or reduction of molecular oxygen"/>
    <property type="evidence" value="ECO:0007669"/>
    <property type="project" value="InterPro"/>
</dbReference>
<dbReference type="GO" id="GO:0020037">
    <property type="term" value="F:heme binding"/>
    <property type="evidence" value="ECO:0007669"/>
    <property type="project" value="InterPro"/>
</dbReference>
<evidence type="ECO:0000256" key="6">
    <source>
        <dbReference type="ARBA" id="ARBA00023004"/>
    </source>
</evidence>
<evidence type="ECO:0000313" key="10">
    <source>
        <dbReference type="Proteomes" id="UP000799441"/>
    </source>
</evidence>
<dbReference type="GO" id="GO:0004497">
    <property type="term" value="F:monooxygenase activity"/>
    <property type="evidence" value="ECO:0007669"/>
    <property type="project" value="InterPro"/>
</dbReference>
<dbReference type="SUPFAM" id="SSF48264">
    <property type="entry name" value="Cytochrome P450"/>
    <property type="match status" value="1"/>
</dbReference>
<keyword evidence="5 7" id="KW-0479">Metal-binding</keyword>
<reference evidence="9" key="1">
    <citation type="journal article" date="2020" name="Stud. Mycol.">
        <title>101 Dothideomycetes genomes: a test case for predicting lifestyles and emergence of pathogens.</title>
        <authorList>
            <person name="Haridas S."/>
            <person name="Albert R."/>
            <person name="Binder M."/>
            <person name="Bloem J."/>
            <person name="Labutti K."/>
            <person name="Salamov A."/>
            <person name="Andreopoulos B."/>
            <person name="Baker S."/>
            <person name="Barry K."/>
            <person name="Bills G."/>
            <person name="Bluhm B."/>
            <person name="Cannon C."/>
            <person name="Castanera R."/>
            <person name="Culley D."/>
            <person name="Daum C."/>
            <person name="Ezra D."/>
            <person name="Gonzalez J."/>
            <person name="Henrissat B."/>
            <person name="Kuo A."/>
            <person name="Liang C."/>
            <person name="Lipzen A."/>
            <person name="Lutzoni F."/>
            <person name="Magnuson J."/>
            <person name="Mondo S."/>
            <person name="Nolan M."/>
            <person name="Ohm R."/>
            <person name="Pangilinan J."/>
            <person name="Park H.-J."/>
            <person name="Ramirez L."/>
            <person name="Alfaro M."/>
            <person name="Sun H."/>
            <person name="Tritt A."/>
            <person name="Yoshinaga Y."/>
            <person name="Zwiers L.-H."/>
            <person name="Turgeon B."/>
            <person name="Goodwin S."/>
            <person name="Spatafora J."/>
            <person name="Crous P."/>
            <person name="Grigoriev I."/>
        </authorList>
    </citation>
    <scope>NUCLEOTIDE SEQUENCE</scope>
    <source>
        <strain evidence="9">CBS 116435</strain>
    </source>
</reference>
<evidence type="ECO:0000256" key="7">
    <source>
        <dbReference type="PIRSR" id="PIRSR602403-1"/>
    </source>
</evidence>
<keyword evidence="8" id="KW-0812">Transmembrane</keyword>
<comment type="subcellular location">
    <subcellularLocation>
        <location evidence="2">Endoplasmic reticulum membrane</location>
        <topology evidence="2">Single-pass membrane protein</topology>
    </subcellularLocation>
</comment>
<keyword evidence="7" id="KW-0349">Heme</keyword>
<dbReference type="Proteomes" id="UP000799441">
    <property type="component" value="Unassembled WGS sequence"/>
</dbReference>
<dbReference type="CDD" id="cd11040">
    <property type="entry name" value="CYP7_CYP8-like"/>
    <property type="match status" value="1"/>
</dbReference>
<dbReference type="InterPro" id="IPR036396">
    <property type="entry name" value="Cyt_P450_sf"/>
</dbReference>
<evidence type="ECO:0000256" key="8">
    <source>
        <dbReference type="SAM" id="Phobius"/>
    </source>
</evidence>
<accession>A0A9P4Q6Q0</accession>
<evidence type="ECO:0000256" key="5">
    <source>
        <dbReference type="ARBA" id="ARBA00022723"/>
    </source>
</evidence>
<gene>
    <name evidence="9" type="ORF">K431DRAFT_273720</name>
</gene>
<evidence type="ECO:0000313" key="9">
    <source>
        <dbReference type="EMBL" id="KAF2719017.1"/>
    </source>
</evidence>
<comment type="cofactor">
    <cofactor evidence="1 7">
        <name>heme</name>
        <dbReference type="ChEBI" id="CHEBI:30413"/>
    </cofactor>
</comment>
<dbReference type="OrthoDB" id="3366823at2759"/>
<dbReference type="PANTHER" id="PTHR24306:SF8">
    <property type="entry name" value="P450, PUTATIVE (EUROFUNG)-RELATED"/>
    <property type="match status" value="1"/>
</dbReference>
<dbReference type="PANTHER" id="PTHR24306">
    <property type="match status" value="1"/>
</dbReference>
<evidence type="ECO:0000256" key="3">
    <source>
        <dbReference type="ARBA" id="ARBA00010617"/>
    </source>
</evidence>
<feature type="binding site" description="axial binding residue" evidence="7">
    <location>
        <position position="476"/>
    </location>
    <ligand>
        <name>heme</name>
        <dbReference type="ChEBI" id="CHEBI:30413"/>
    </ligand>
    <ligandPart>
        <name>Fe</name>
        <dbReference type="ChEBI" id="CHEBI:18248"/>
    </ligandPart>
</feature>
<name>A0A9P4Q6Q0_9PEZI</name>
<keyword evidence="8" id="KW-0472">Membrane</keyword>